<name>A0A6S7AK64_9BURK</name>
<gene>
    <name evidence="1" type="ORF">LMG3458_05288</name>
</gene>
<reference evidence="1 2" key="1">
    <citation type="submission" date="2020-04" db="EMBL/GenBank/DDBJ databases">
        <authorList>
            <person name="De Canck E."/>
        </authorList>
    </citation>
    <scope>NUCLEOTIDE SEQUENCE [LARGE SCALE GENOMIC DNA]</scope>
    <source>
        <strain evidence="1 2">LMG 3458</strain>
    </source>
</reference>
<sequence>MTQKRADGVMSPLEIVEAFQQRGWKNNDPMGQVLRLRQEDPQALGELVRLFLDRGLEHATFIDAALDLMDDATHADVLRQAWQRSRRGETASGLAEVLDCAAAQWPGVFADDWDHLLAAAHQGQGGPRFGVDLAWRTLDADTARAWLADVGPQAEEGSLEYLKARAVLHSRHPDLVLQAWRRVFAPQDESNGIYWLMAVGYAEDNGQARALHGEQPLHIRFSAAQRKLMMASQPAWRRDIQRLHPTWGAVNAAPPVAIAASVAEKAPQSDAPAVAAGRMGGTLTATCGLCHGPLHRLLALQQPAQAGIDCATPLEFATCLACQGWEADAEVLFFQHDGQGAPQAHPSQRRDDPLVPEFPTGPLLQADVTLFQAPKRWTWQDWGDSNGRQNLSRVGGPPSWVQQAEYPPCPDCDTRMAFAMQLDSDLPQEGGGEWSWGSGGCNYTFWCAHCRISGHLWQCT</sequence>
<dbReference type="RefSeq" id="WP_175195238.1">
    <property type="nucleotide sequence ID" value="NZ_CADIJO010000027.1"/>
</dbReference>
<protein>
    <recommendedName>
        <fullName evidence="3">DUF1963 domain-containing protein</fullName>
    </recommendedName>
</protein>
<dbReference type="EMBL" id="CADIJO010000027">
    <property type="protein sequence ID" value="CAB3736005.1"/>
    <property type="molecule type" value="Genomic_DNA"/>
</dbReference>
<evidence type="ECO:0008006" key="3">
    <source>
        <dbReference type="Google" id="ProtNLM"/>
    </source>
</evidence>
<evidence type="ECO:0000313" key="1">
    <source>
        <dbReference type="EMBL" id="CAB3736005.1"/>
    </source>
</evidence>
<dbReference type="Proteomes" id="UP000494111">
    <property type="component" value="Unassembled WGS sequence"/>
</dbReference>
<accession>A0A6S7AK64</accession>
<proteinExistence type="predicted"/>
<organism evidence="1 2">
    <name type="scientific">Achromobacter deleyi</name>
    <dbReference type="NCBI Taxonomy" id="1353891"/>
    <lineage>
        <taxon>Bacteria</taxon>
        <taxon>Pseudomonadati</taxon>
        <taxon>Pseudomonadota</taxon>
        <taxon>Betaproteobacteria</taxon>
        <taxon>Burkholderiales</taxon>
        <taxon>Alcaligenaceae</taxon>
        <taxon>Achromobacter</taxon>
    </lineage>
</organism>
<dbReference type="AlphaFoldDB" id="A0A6S7AK64"/>
<evidence type="ECO:0000313" key="2">
    <source>
        <dbReference type="Proteomes" id="UP000494111"/>
    </source>
</evidence>